<accession>A0A4Q7RJ01</accession>
<dbReference type="InterPro" id="IPR050194">
    <property type="entry name" value="Glycosyltransferase_grp1"/>
</dbReference>
<dbReference type="InterPro" id="IPR028098">
    <property type="entry name" value="Glyco_trans_4-like_N"/>
</dbReference>
<dbReference type="NCBIfam" id="NF007640">
    <property type="entry name" value="PRK10307.1"/>
    <property type="match status" value="1"/>
</dbReference>
<dbReference type="Pfam" id="PF13579">
    <property type="entry name" value="Glyco_trans_4_4"/>
    <property type="match status" value="1"/>
</dbReference>
<dbReference type="CDD" id="cd03794">
    <property type="entry name" value="GT4_WbuB-like"/>
    <property type="match status" value="1"/>
</dbReference>
<dbReference type="RefSeq" id="WP_130393251.1">
    <property type="nucleotide sequence ID" value="NZ_SGXM01000008.1"/>
</dbReference>
<gene>
    <name evidence="2" type="ORF">EV147_4352</name>
</gene>
<organism evidence="2 3">
    <name type="scientific">Cupriavidus agavae</name>
    <dbReference type="NCBI Taxonomy" id="1001822"/>
    <lineage>
        <taxon>Bacteria</taxon>
        <taxon>Pseudomonadati</taxon>
        <taxon>Pseudomonadota</taxon>
        <taxon>Betaproteobacteria</taxon>
        <taxon>Burkholderiales</taxon>
        <taxon>Burkholderiaceae</taxon>
        <taxon>Cupriavidus</taxon>
    </lineage>
</organism>
<protein>
    <submittedName>
        <fullName evidence="2">Colanic acid biosynthesis glycosyl transferase WcaI</fullName>
    </submittedName>
</protein>
<dbReference type="SUPFAM" id="SSF53756">
    <property type="entry name" value="UDP-Glycosyltransferase/glycogen phosphorylase"/>
    <property type="match status" value="1"/>
</dbReference>
<proteinExistence type="predicted"/>
<evidence type="ECO:0000259" key="1">
    <source>
        <dbReference type="Pfam" id="PF13579"/>
    </source>
</evidence>
<dbReference type="PANTHER" id="PTHR45947">
    <property type="entry name" value="SULFOQUINOVOSYL TRANSFERASE SQD2"/>
    <property type="match status" value="1"/>
</dbReference>
<dbReference type="EMBL" id="SGXM01000008">
    <property type="protein sequence ID" value="RZT31852.1"/>
    <property type="molecule type" value="Genomic_DNA"/>
</dbReference>
<dbReference type="PANTHER" id="PTHR45947:SF3">
    <property type="entry name" value="SULFOQUINOVOSYL TRANSFERASE SQD2"/>
    <property type="match status" value="1"/>
</dbReference>
<dbReference type="Pfam" id="PF13692">
    <property type="entry name" value="Glyco_trans_1_4"/>
    <property type="match status" value="1"/>
</dbReference>
<dbReference type="AlphaFoldDB" id="A0A4Q7RJ01"/>
<keyword evidence="2" id="KW-0808">Transferase</keyword>
<reference evidence="2 3" key="1">
    <citation type="journal article" date="2015" name="Stand. Genomic Sci.">
        <title>Genomic Encyclopedia of Bacterial and Archaeal Type Strains, Phase III: the genomes of soil and plant-associated and newly described type strains.</title>
        <authorList>
            <person name="Whitman W.B."/>
            <person name="Woyke T."/>
            <person name="Klenk H.P."/>
            <person name="Zhou Y."/>
            <person name="Lilburn T.G."/>
            <person name="Beck B.J."/>
            <person name="De Vos P."/>
            <person name="Vandamme P."/>
            <person name="Eisen J.A."/>
            <person name="Garrity G."/>
            <person name="Hugenholtz P."/>
            <person name="Kyrpides N.C."/>
        </authorList>
    </citation>
    <scope>NUCLEOTIDE SEQUENCE [LARGE SCALE GENOMIC DNA]</scope>
    <source>
        <strain evidence="2 3">ASC-9842</strain>
    </source>
</reference>
<sequence>MKILMVSLNYAPELTGIGKYTAEQAEWLAARGHEVRVVAAPPYYPAWRIGDGYRAWQYRREMLRGVDVWRAPVWIPARQSGVRRLLHLASFAASTLPVLARQWFWRPDVVFMVEPPLMCTPAATLLARLAGARAWLHVQDYEVDAAFALGLLRHPALRRLALGLERFLLRRQDRVSSISPNMVALAVEKGVLPARAVLLPNWTVLHQTPPAAAQAMRAELGIPEGAVLALYSGNMGAKQGLEHLAAAARQLRDRSDIHFVFCGDGGGRADLQAACAGLPSVQFLPLQSNARFPALLAAADIHLLPQRADVADLVMPSKLTGMLASGRPVVTTAAHGSALAGVVAQCGVVVPPGDDAAFAQAIATLAGDAGRRAALGAAGLAWARANLDRDAVLGQFEQALHALRRPAGAPAFEPPR</sequence>
<dbReference type="GO" id="GO:0016758">
    <property type="term" value="F:hexosyltransferase activity"/>
    <property type="evidence" value="ECO:0007669"/>
    <property type="project" value="TreeGrafter"/>
</dbReference>
<dbReference type="OrthoDB" id="9787293at2"/>
<name>A0A4Q7RJ01_9BURK</name>
<feature type="domain" description="Glycosyltransferase subfamily 4-like N-terminal" evidence="1">
    <location>
        <begin position="15"/>
        <end position="202"/>
    </location>
</feature>
<keyword evidence="3" id="KW-1185">Reference proteome</keyword>
<evidence type="ECO:0000313" key="2">
    <source>
        <dbReference type="EMBL" id="RZT31852.1"/>
    </source>
</evidence>
<dbReference type="Proteomes" id="UP000291078">
    <property type="component" value="Unassembled WGS sequence"/>
</dbReference>
<comment type="caution">
    <text evidence="2">The sequence shown here is derived from an EMBL/GenBank/DDBJ whole genome shotgun (WGS) entry which is preliminary data.</text>
</comment>
<dbReference type="Gene3D" id="3.40.50.2000">
    <property type="entry name" value="Glycogen Phosphorylase B"/>
    <property type="match status" value="2"/>
</dbReference>
<evidence type="ECO:0000313" key="3">
    <source>
        <dbReference type="Proteomes" id="UP000291078"/>
    </source>
</evidence>